<dbReference type="SUPFAM" id="SSF48452">
    <property type="entry name" value="TPR-like"/>
    <property type="match status" value="1"/>
</dbReference>
<protein>
    <recommendedName>
        <fullName evidence="4">PH domain-containing protein</fullName>
    </recommendedName>
</protein>
<reference evidence="2" key="1">
    <citation type="journal article" date="2020" name="bioRxiv">
        <title>Comparative genomics of Chlamydomonas.</title>
        <authorList>
            <person name="Craig R.J."/>
            <person name="Hasan A.R."/>
            <person name="Ness R.W."/>
            <person name="Keightley P.D."/>
        </authorList>
    </citation>
    <scope>NUCLEOTIDE SEQUENCE</scope>
    <source>
        <strain evidence="2">SAG 7.73</strain>
    </source>
</reference>
<feature type="compositionally biased region" description="Gly residues" evidence="1">
    <location>
        <begin position="645"/>
        <end position="658"/>
    </location>
</feature>
<dbReference type="Proteomes" id="UP000650467">
    <property type="component" value="Unassembled WGS sequence"/>
</dbReference>
<dbReference type="InterPro" id="IPR053277">
    <property type="entry name" value="Endomembrane_traffic_mod"/>
</dbReference>
<evidence type="ECO:0008006" key="4">
    <source>
        <dbReference type="Google" id="ProtNLM"/>
    </source>
</evidence>
<dbReference type="OrthoDB" id="548564at2759"/>
<dbReference type="InterPro" id="IPR011990">
    <property type="entry name" value="TPR-like_helical_dom_sf"/>
</dbReference>
<dbReference type="Gene3D" id="1.25.40.10">
    <property type="entry name" value="Tetratricopeptide repeat domain"/>
    <property type="match status" value="2"/>
</dbReference>
<name>A0A835SRV0_CHLIN</name>
<accession>A0A835SRV0</accession>
<dbReference type="AlphaFoldDB" id="A0A835SRV0"/>
<dbReference type="EMBL" id="JAEHOC010000053">
    <property type="protein sequence ID" value="KAG2425640.1"/>
    <property type="molecule type" value="Genomic_DNA"/>
</dbReference>
<comment type="caution">
    <text evidence="2">The sequence shown here is derived from an EMBL/GenBank/DDBJ whole genome shotgun (WGS) entry which is preliminary data.</text>
</comment>
<dbReference type="PANTHER" id="PTHR45005:SF2">
    <property type="entry name" value="PROTEIN HLB1"/>
    <property type="match status" value="1"/>
</dbReference>
<feature type="compositionally biased region" description="Low complexity" evidence="1">
    <location>
        <begin position="628"/>
        <end position="642"/>
    </location>
</feature>
<sequence>MESIGTRLEQQLPGFKASFGGEELKRATAALAGAVDMGKGASEQRKNTVIAEGATDEAPSSSTPSAPSESRSNGAASATLSALLARTSNALTSSSLASSSADFSDNDLLLRELALAANQYARQEEAAAAAAEARKAAEGRGASTGGAGPLSSSGIGQDYDIVYHHALVLQELAAKLPGGHAEQLQLLRQACDLYACAAAVRPSSHSALYNWGVALSDMARLLKESDPEQALRCLQQATHKYAGALDLQPGNPQALNNWGLNLQEMSGLVPATSPERDTLVVYALEKFRHAVRLRPDFDRGCYNMGTVLYSYACAVQAELAAQLKAGRLTSQDAETSRERHARETRVRALFTAAAQYICLAAALQPSRDIYRRSLAVVKPMLPLPFLRAGYLTAPVEHTLGGPGETWRREWFVLDHVSLRSASALESSLSSAASGAGLGGGGGVPTLKIGHAVNEVPLVVPLEAIVSVRRCYDPSLPEGEALWLQLSHPLNTSSAATHPHTHALGPDAAAAAAHAGGAAGHPHVARYPSGRSAEPWAVAASAAAAAGPGGSTSGGGRGQGPAEEGQGGAAAVAATSLLYPPGCAPPCCCVWLVADDADSADSWADALLLAHHVAVSRSPDALSEALTPAATANGTAGGPPRAARVSGGGGDMPGLGRAG</sequence>
<evidence type="ECO:0000313" key="3">
    <source>
        <dbReference type="Proteomes" id="UP000650467"/>
    </source>
</evidence>
<gene>
    <name evidence="2" type="ORF">HXX76_013485</name>
</gene>
<feature type="region of interest" description="Disordered" evidence="1">
    <location>
        <begin position="543"/>
        <end position="566"/>
    </location>
</feature>
<evidence type="ECO:0000256" key="1">
    <source>
        <dbReference type="SAM" id="MobiDB-lite"/>
    </source>
</evidence>
<evidence type="ECO:0000313" key="2">
    <source>
        <dbReference type="EMBL" id="KAG2425640.1"/>
    </source>
</evidence>
<feature type="compositionally biased region" description="Low complexity" evidence="1">
    <location>
        <begin position="56"/>
        <end position="74"/>
    </location>
</feature>
<feature type="region of interest" description="Disordered" evidence="1">
    <location>
        <begin position="35"/>
        <end position="74"/>
    </location>
</feature>
<dbReference type="PANTHER" id="PTHR45005">
    <property type="match status" value="1"/>
</dbReference>
<feature type="region of interest" description="Disordered" evidence="1">
    <location>
        <begin position="628"/>
        <end position="658"/>
    </location>
</feature>
<keyword evidence="3" id="KW-1185">Reference proteome</keyword>
<feature type="compositionally biased region" description="Gly residues" evidence="1">
    <location>
        <begin position="546"/>
        <end position="558"/>
    </location>
</feature>
<organism evidence="2 3">
    <name type="scientific">Chlamydomonas incerta</name>
    <dbReference type="NCBI Taxonomy" id="51695"/>
    <lineage>
        <taxon>Eukaryota</taxon>
        <taxon>Viridiplantae</taxon>
        <taxon>Chlorophyta</taxon>
        <taxon>core chlorophytes</taxon>
        <taxon>Chlorophyceae</taxon>
        <taxon>CS clade</taxon>
        <taxon>Chlamydomonadales</taxon>
        <taxon>Chlamydomonadaceae</taxon>
        <taxon>Chlamydomonas</taxon>
    </lineage>
</organism>
<proteinExistence type="predicted"/>